<feature type="signal peptide" evidence="2">
    <location>
        <begin position="1"/>
        <end position="20"/>
    </location>
</feature>
<feature type="region of interest" description="Disordered" evidence="1">
    <location>
        <begin position="233"/>
        <end position="275"/>
    </location>
</feature>
<dbReference type="OrthoDB" id="8905713at2"/>
<dbReference type="Proteomes" id="UP000295341">
    <property type="component" value="Unassembled WGS sequence"/>
</dbReference>
<keyword evidence="4" id="KW-1185">Reference proteome</keyword>
<evidence type="ECO:0000313" key="4">
    <source>
        <dbReference type="Proteomes" id="UP000295341"/>
    </source>
</evidence>
<name>A0A4S3K410_9GAMM</name>
<evidence type="ECO:0000313" key="3">
    <source>
        <dbReference type="EMBL" id="TDU25827.1"/>
    </source>
</evidence>
<feature type="compositionally biased region" description="Pro residues" evidence="1">
    <location>
        <begin position="245"/>
        <end position="265"/>
    </location>
</feature>
<gene>
    <name evidence="3" type="ORF">DFR24_4272</name>
</gene>
<dbReference type="PROSITE" id="PS51257">
    <property type="entry name" value="PROKAR_LIPOPROTEIN"/>
    <property type="match status" value="1"/>
</dbReference>
<evidence type="ECO:0000256" key="2">
    <source>
        <dbReference type="SAM" id="SignalP"/>
    </source>
</evidence>
<evidence type="ECO:0000256" key="1">
    <source>
        <dbReference type="SAM" id="MobiDB-lite"/>
    </source>
</evidence>
<protein>
    <submittedName>
        <fullName evidence="3">Uncharacterized protein</fullName>
    </submittedName>
</protein>
<proteinExistence type="predicted"/>
<keyword evidence="2" id="KW-0732">Signal</keyword>
<organism evidence="3 4">
    <name type="scientific">Panacagrimonas perspica</name>
    <dbReference type="NCBI Taxonomy" id="381431"/>
    <lineage>
        <taxon>Bacteria</taxon>
        <taxon>Pseudomonadati</taxon>
        <taxon>Pseudomonadota</taxon>
        <taxon>Gammaproteobacteria</taxon>
        <taxon>Nevskiales</taxon>
        <taxon>Nevskiaceae</taxon>
        <taxon>Panacagrimonas</taxon>
    </lineage>
</organism>
<feature type="chain" id="PRO_5030100175" evidence="2">
    <location>
        <begin position="21"/>
        <end position="669"/>
    </location>
</feature>
<sequence>MTLERLFRHGLPLLALTAVAACSSNHDDDFPAMPRSTITGVAAVGLPISGGAVAATCNAYTDNTTTAANGSWTLTLPTSALPCVARVNGGTLGAGGPANLLTLYSMSGVTGATTTANITPLTDFALARAVFLSTGADMATWFGNGTTTLPRLSDVATGLPAGRDLLKTVLDNAGYAYPQGGFDPFFSSIAPGVAGDIYDQFLETFAQGIAAATGEGLTAPQAYQAALDGFSRASQPTVPRAPGAGPGPGPDPGPGPGPGPGPDPDPVGETPDTALGANETGVRFETSGTVQGAAQSHALRFFPGPGTISAGTLAGFLDEVTANGPTPNSYVNFRNLPDAPGTYDCGDALGVTRPRNIEIGFAAGHGYNTAGTLGATGFHCTLVVTKAGLRTPGGTYEGAVEGSFDARLYKTGQAVNLPDSIAVTGHFRIGEVSTTVPPVSGTTLASLIGAGYQGTYVVGCGDRGQQTIVVNADGTSSVNGVAVVDGTHPGIVGTRGNVVSFERRADDLGSALPPSYSLIFNNGSVSSASILFTAGAAPVTCSTAVSGSTTTTKDFVDDAMALFARSETLNCPGTASLPAGPTLFTIASDGGLTLGSLSITPAQYLASQNFTFTDAHTFLLHDSAPFFYSKSALRVSANGYTYVVALDPVTQATVSLDYVIGLERGTCAP</sequence>
<dbReference type="EMBL" id="SOBT01000011">
    <property type="protein sequence ID" value="TDU25827.1"/>
    <property type="molecule type" value="Genomic_DNA"/>
</dbReference>
<dbReference type="AlphaFoldDB" id="A0A4S3K410"/>
<accession>A0A4S3K410</accession>
<reference evidence="3 4" key="1">
    <citation type="submission" date="2019-03" db="EMBL/GenBank/DDBJ databases">
        <title>Genomic Encyclopedia of Type Strains, Phase IV (KMG-IV): sequencing the most valuable type-strain genomes for metagenomic binning, comparative biology and taxonomic classification.</title>
        <authorList>
            <person name="Goeker M."/>
        </authorList>
    </citation>
    <scope>NUCLEOTIDE SEQUENCE [LARGE SCALE GENOMIC DNA]</scope>
    <source>
        <strain evidence="3 4">DSM 26377</strain>
    </source>
</reference>
<dbReference type="RefSeq" id="WP_133883409.1">
    <property type="nucleotide sequence ID" value="NZ_MWIN01000013.1"/>
</dbReference>
<comment type="caution">
    <text evidence="3">The sequence shown here is derived from an EMBL/GenBank/DDBJ whole genome shotgun (WGS) entry which is preliminary data.</text>
</comment>